<feature type="compositionally biased region" description="Low complexity" evidence="12">
    <location>
        <begin position="34"/>
        <end position="43"/>
    </location>
</feature>
<comment type="similarity">
    <text evidence="3 11">Belongs to the alphaherpesvirinae HHV-1 UL47 family.</text>
</comment>
<dbReference type="Proteomes" id="UP000828786">
    <property type="component" value="Segment"/>
</dbReference>
<dbReference type="GO" id="GO:0042025">
    <property type="term" value="C:host cell nucleus"/>
    <property type="evidence" value="ECO:0007669"/>
    <property type="project" value="UniProtKB-SubCell"/>
</dbReference>
<dbReference type="GO" id="GO:0003723">
    <property type="term" value="F:RNA binding"/>
    <property type="evidence" value="ECO:0007669"/>
    <property type="project" value="UniProtKB-UniRule"/>
</dbReference>
<dbReference type="GO" id="GO:0019033">
    <property type="term" value="C:viral tegument"/>
    <property type="evidence" value="ECO:0007669"/>
    <property type="project" value="UniProtKB-SubCell"/>
</dbReference>
<reference evidence="13 14" key="1">
    <citation type="submission" date="2018-02" db="EMBL/GenBank/DDBJ databases">
        <title>A novel caprine herpesvirus isolated from goats in China.</title>
        <authorList>
            <person name="Hao F."/>
            <person name="Mao L."/>
            <person name="Li W."/>
        </authorList>
    </citation>
    <scope>NUCLEOTIDE SEQUENCE [LARGE SCALE GENOMIC DNA]</scope>
    <source>
        <strain evidence="13 14">JSHA1405</strain>
    </source>
</reference>
<feature type="compositionally biased region" description="Basic and acidic residues" evidence="12">
    <location>
        <begin position="44"/>
        <end position="57"/>
    </location>
</feature>
<keyword evidence="10 11" id="KW-1035">Host cytoplasm</keyword>
<organism evidence="13 14">
    <name type="scientific">Caprine alphaherpesvirus 1</name>
    <dbReference type="NCBI Taxonomy" id="39944"/>
    <lineage>
        <taxon>Viruses</taxon>
        <taxon>Duplodnaviria</taxon>
        <taxon>Heunggongvirae</taxon>
        <taxon>Peploviricota</taxon>
        <taxon>Herviviricetes</taxon>
        <taxon>Herpesvirales</taxon>
        <taxon>Orthoherpesviridae</taxon>
        <taxon>Alphaherpesvirinae</taxon>
        <taxon>Varicellovirus</taxon>
        <taxon>Varicellovirus caprinealpha1</taxon>
    </lineage>
</organism>
<evidence type="ECO:0000256" key="10">
    <source>
        <dbReference type="ARBA" id="ARBA00023200"/>
    </source>
</evidence>
<name>A0AAF1D1Z2_9ALPH</name>
<keyword evidence="6 11" id="KW-0946">Virion</keyword>
<feature type="compositionally biased region" description="Gly residues" evidence="12">
    <location>
        <begin position="183"/>
        <end position="193"/>
    </location>
</feature>
<keyword evidence="4 11" id="KW-1048">Host nucleus</keyword>
<comment type="subcellular location">
    <subcellularLocation>
        <location evidence="2 11">Host cytoplasm</location>
    </subcellularLocation>
    <subcellularLocation>
        <location evidence="1 11">Host nucleus</location>
    </subcellularLocation>
    <subcellularLocation>
        <location evidence="11">Virion tegument</location>
    </subcellularLocation>
    <text evidence="11">Major tegument protein of the virion. Undergoes nucleocytoplasmic shuttling during infection. Localizes to the major sites of transcription in the infected cell nucleus.</text>
</comment>
<accession>A0AAF1D1Z2</accession>
<evidence type="ECO:0000256" key="12">
    <source>
        <dbReference type="SAM" id="MobiDB-lite"/>
    </source>
</evidence>
<protein>
    <recommendedName>
        <fullName evidence="11">Tegument protein UL47</fullName>
    </recommendedName>
</protein>
<dbReference type="GO" id="GO:0030430">
    <property type="term" value="C:host cell cytoplasm"/>
    <property type="evidence" value="ECO:0007669"/>
    <property type="project" value="UniProtKB-SubCell"/>
</dbReference>
<proteinExistence type="inferred from homology"/>
<evidence type="ECO:0000256" key="7">
    <source>
        <dbReference type="ARBA" id="ARBA00022921"/>
    </source>
</evidence>
<dbReference type="RefSeq" id="YP_010798646.1">
    <property type="nucleotide sequence ID" value="NC_076509.1"/>
</dbReference>
<keyword evidence="11" id="KW-0694">RNA-binding</keyword>
<evidence type="ECO:0000256" key="9">
    <source>
        <dbReference type="ARBA" id="ARBA00023163"/>
    </source>
</evidence>
<evidence type="ECO:0000256" key="1">
    <source>
        <dbReference type="ARBA" id="ARBA00004147"/>
    </source>
</evidence>
<evidence type="ECO:0000256" key="5">
    <source>
        <dbReference type="ARBA" id="ARBA00022580"/>
    </source>
</evidence>
<keyword evidence="7 11" id="KW-0426">Late protein</keyword>
<feature type="compositionally biased region" description="Basic and acidic residues" evidence="12">
    <location>
        <begin position="90"/>
        <end position="101"/>
    </location>
</feature>
<dbReference type="InterPro" id="IPR005029">
    <property type="entry name" value="Herpes_UL47"/>
</dbReference>
<evidence type="ECO:0000256" key="2">
    <source>
        <dbReference type="ARBA" id="ARBA00004192"/>
    </source>
</evidence>
<evidence type="ECO:0000256" key="8">
    <source>
        <dbReference type="ARBA" id="ARBA00023015"/>
    </source>
</evidence>
<evidence type="ECO:0000313" key="14">
    <source>
        <dbReference type="Proteomes" id="UP000828786"/>
    </source>
</evidence>
<evidence type="ECO:0000256" key="3">
    <source>
        <dbReference type="ARBA" id="ARBA00005238"/>
    </source>
</evidence>
<dbReference type="Pfam" id="PF03362">
    <property type="entry name" value="Herpes_UL47"/>
    <property type="match status" value="1"/>
</dbReference>
<comment type="function">
    <text evidence="11">Tegument protein that can bind to various RNA transcripts. Plays a role in the attenuation of selective viral and cellular mRNA degradation by modulating the activity of host shutoff RNase UL41/VHS. Also plays a role in the primary envelopment of virions in the perinuclear space, probably by interacting with two nuclear egress proteins UL31 and UL34.</text>
</comment>
<dbReference type="GeneID" id="80536895"/>
<keyword evidence="14" id="KW-1185">Reference proteome</keyword>
<keyword evidence="8 11" id="KW-0805">Transcription regulation</keyword>
<sequence length="741" mass="78590">MDAAGVGAPMRHPRRSGTCRAHPFERPRPRRSLLESLRAADAAAAERPRAPRPRPDFQRPSGEETSEDEDYGRESPGDYGYDSDSGDSDFDVRGGADRDSGGDMETEPLPGHDPEAGAAPQDYLTHYLRAMEATPATAAHRVLVERAARRVYARQFPPHDPGPAAPARRARRGSRGPRRDDGFGSGLESAGGGADDDDDADLREDAAPDAAYASLDADDRLPDTPWLASVEAAAEAAEDEATAALFAFNPAPPAADVPLPRILEGQMRPRAFFARAPLDVLCRAGPHGRAMREQRAWDMSGSSHGLLGTSWGTVAPEFSIGGMYVSAPEASGRRWLVWRRAMKQAMALQYHMTAGALCQGVESAGVPVAEAASFLMDALLRVGRNCHFSARPGRAAGAARRLHAAAAGPLAAAQYTPPDAGPRAALFRGSLGALIYWPHLRAALPAVPAVCARRAGAALQGAEVYLLALAHAKAPGYTADERCAASAYLSLFVALAERMLRWIYLAGAHLLGPHPTAAAFREVRARVPYDKLPLGSETLHDAEAETVAPAAFQAALESCALAQAYGEAYVAVRTSATLLMAEYATHAESRDAREATAAFLGVGLLAQRLLGGVNLLFNCLAGAAVYGGRRVSVREGTLARYSLLADTALPLVRPVSLVEFWEARDGLMRELRLQPVAGRPAAGKQRIVELIPSLEGMDALVHVTPLGARPVLGPLVDIAEALADFPHLVTGDGRGGRAAPR</sequence>
<dbReference type="GO" id="GO:0006355">
    <property type="term" value="P:regulation of DNA-templated transcription"/>
    <property type="evidence" value="ECO:0007669"/>
    <property type="project" value="UniProtKB-UniRule"/>
</dbReference>
<feature type="region of interest" description="Disordered" evidence="12">
    <location>
        <begin position="154"/>
        <end position="202"/>
    </location>
</feature>
<comment type="subunit">
    <text evidence="11">Interacts with US3 kinase. Interacts with UL31 and UL34; these interactions seem important for efficient virion nuclear egress. Interacts with UL41/VHS.</text>
</comment>
<keyword evidence="9 11" id="KW-0804">Transcription</keyword>
<evidence type="ECO:0000313" key="13">
    <source>
        <dbReference type="EMBL" id="QBM10854.1"/>
    </source>
</evidence>
<gene>
    <name evidence="13" type="primary">UL47</name>
</gene>
<feature type="region of interest" description="Disordered" evidence="12">
    <location>
        <begin position="1"/>
        <end position="123"/>
    </location>
</feature>
<evidence type="ECO:0000256" key="6">
    <source>
        <dbReference type="ARBA" id="ARBA00022844"/>
    </source>
</evidence>
<keyword evidence="5 11" id="KW-0920">Virion tegument</keyword>
<comment type="domain">
    <text evidence="11">The nuclear export signal is CRM1-dependent.</text>
</comment>
<dbReference type="KEGG" id="vg:80536895"/>
<dbReference type="EMBL" id="MG989243">
    <property type="protein sequence ID" value="QBM10854.1"/>
    <property type="molecule type" value="Genomic_DNA"/>
</dbReference>
<evidence type="ECO:0000256" key="11">
    <source>
        <dbReference type="RuleBase" id="RU369113"/>
    </source>
</evidence>
<evidence type="ECO:0000256" key="4">
    <source>
        <dbReference type="ARBA" id="ARBA00022562"/>
    </source>
</evidence>